<keyword evidence="2" id="KW-1185">Reference proteome</keyword>
<organism evidence="1 2">
    <name type="scientific">Phyllobacterium zundukense</name>
    <dbReference type="NCBI Taxonomy" id="1867719"/>
    <lineage>
        <taxon>Bacteria</taxon>
        <taxon>Pseudomonadati</taxon>
        <taxon>Pseudomonadota</taxon>
        <taxon>Alphaproteobacteria</taxon>
        <taxon>Hyphomicrobiales</taxon>
        <taxon>Phyllobacteriaceae</taxon>
        <taxon>Phyllobacterium</taxon>
    </lineage>
</organism>
<accession>A0A2N9W3C1</accession>
<sequence length="75" mass="8534">MSWAVGQNIKEKLECPDCGTIYLRIPENVQLHFLIQCNSCARVLGRWSELAADFNPQGGENGVFEMHDGQIIRRE</sequence>
<proteinExistence type="predicted"/>
<evidence type="ECO:0000313" key="2">
    <source>
        <dbReference type="Proteomes" id="UP000232163"/>
    </source>
</evidence>
<protein>
    <submittedName>
        <fullName evidence="1">Uncharacterized protein</fullName>
    </submittedName>
</protein>
<gene>
    <name evidence="1" type="ORF">B5P45_03310</name>
</gene>
<name>A0A2N9W3C1_9HYPH</name>
<dbReference type="Proteomes" id="UP000232163">
    <property type="component" value="Unassembled WGS sequence"/>
</dbReference>
<dbReference type="KEGG" id="pht:BLM14_08770"/>
<dbReference type="AlphaFoldDB" id="A0A2N9W3C1"/>
<comment type="caution">
    <text evidence="1">The sequence shown here is derived from an EMBL/GenBank/DDBJ whole genome shotgun (WGS) entry which is preliminary data.</text>
</comment>
<dbReference type="EMBL" id="MZMT01000004">
    <property type="protein sequence ID" value="PIO46239.1"/>
    <property type="molecule type" value="Genomic_DNA"/>
</dbReference>
<reference evidence="1 2" key="1">
    <citation type="journal article" date="2017" name="Int J Environ Stud">
        <title>Does the Miocene-Pliocene relict legume Oxytropis triphylla form nitrogen-fixing nodules with a combination of bacterial strains?</title>
        <authorList>
            <person name="Safronova V."/>
            <person name="Belimov A."/>
            <person name="Sazanova A."/>
            <person name="Kuznetsova I."/>
            <person name="Popova J."/>
            <person name="Andronov E."/>
            <person name="Verkhozina A."/>
            <person name="Tikhonovich I."/>
        </authorList>
    </citation>
    <scope>NUCLEOTIDE SEQUENCE [LARGE SCALE GENOMIC DNA]</scope>
    <source>
        <strain evidence="1 2">Tri-38</strain>
    </source>
</reference>
<evidence type="ECO:0000313" key="1">
    <source>
        <dbReference type="EMBL" id="PIO46239.1"/>
    </source>
</evidence>